<keyword evidence="3" id="KW-1185">Reference proteome</keyword>
<protein>
    <recommendedName>
        <fullName evidence="1">DUF1758 domain-containing protein</fullName>
    </recommendedName>
</protein>
<dbReference type="Pfam" id="PF05380">
    <property type="entry name" value="Peptidase_A17"/>
    <property type="match status" value="1"/>
</dbReference>
<accession>A0A0D6LS07</accession>
<dbReference type="InterPro" id="IPR008737">
    <property type="entry name" value="DUF1758"/>
</dbReference>
<dbReference type="AlphaFoldDB" id="A0A0D6LS07"/>
<name>A0A0D6LS07_9BILA</name>
<gene>
    <name evidence="2" type="ORF">ANCCEY_06912</name>
</gene>
<dbReference type="EMBL" id="KE124961">
    <property type="protein sequence ID" value="EPB73983.1"/>
    <property type="molecule type" value="Genomic_DNA"/>
</dbReference>
<evidence type="ECO:0000259" key="1">
    <source>
        <dbReference type="Pfam" id="PF05585"/>
    </source>
</evidence>
<feature type="domain" description="DUF1758" evidence="1">
    <location>
        <begin position="7"/>
        <end position="156"/>
    </location>
</feature>
<dbReference type="InterPro" id="IPR008042">
    <property type="entry name" value="Retrotrans_Pao"/>
</dbReference>
<dbReference type="Proteomes" id="UP000054495">
    <property type="component" value="Unassembled WGS sequence"/>
</dbReference>
<dbReference type="PANTHER" id="PTHR47331">
    <property type="entry name" value="PHD-TYPE DOMAIN-CONTAINING PROTEIN"/>
    <property type="match status" value="1"/>
</dbReference>
<evidence type="ECO:0000313" key="3">
    <source>
        <dbReference type="Proteomes" id="UP000054495"/>
    </source>
</evidence>
<dbReference type="Pfam" id="PF05585">
    <property type="entry name" value="DUF1758"/>
    <property type="match status" value="1"/>
</dbReference>
<dbReference type="SUPFAM" id="SSF56672">
    <property type="entry name" value="DNA/RNA polymerases"/>
    <property type="match status" value="1"/>
</dbReference>
<sequence>MCAEVDVFNPNSPERTIRATAFLDSGSSRSYITTELAALLELRTEEKEEISMYTFDTLQPIPLPATSHAIGIKTSKGTHILSVKALQFLTNDMKIAHLDDELNDVNIVTTSSKKPSILIGADCFRTIMLSDDFYVKTLPNGYQLVHSSVGDIITGKPLRSPENIDYCYNSTTNDQDSLDELLQRFWDLESQGILDNPISSDDETCLRKFNETIFYDNSEGRYVVELPFKGDKKVLPTNAQLAYARLAQNVKVLQLTPGLIEEYHKLIQDQLARGIIEELQDPQPAVGSHYLAHHAVISEGSKTTKIRCVYDGSAKTKNNPKGTKITDNNKVLGITWSVKDDQFLIKLPKIPNPDTTWTKRQVLKVVASAYDPLGWCSPVLFTSKLFLQSLWKEKLGWDEALPPQFVTAWKEITTNWTTAKITLPRQILTGSKSTSTFEIHVFTDASKNGYCAVAYLVEINQKRTSTLLMSKTRLSPLKCTLTIPRLELSAITLGAKLLKHICSNLDVPIEQTFIWSDSNVALTWIKSKNSLPLFIQDRIKSIKENAPDAVLRYVPGENNPADVGSRGVAIQNLIPYEKGPGFLLQAQDH</sequence>
<evidence type="ECO:0000313" key="2">
    <source>
        <dbReference type="EMBL" id="EPB73983.1"/>
    </source>
</evidence>
<dbReference type="InterPro" id="IPR043502">
    <property type="entry name" value="DNA/RNA_pol_sf"/>
</dbReference>
<proteinExistence type="predicted"/>
<reference evidence="2 3" key="1">
    <citation type="submission" date="2013-05" db="EMBL/GenBank/DDBJ databases">
        <title>Draft genome of the parasitic nematode Anyclostoma ceylanicum.</title>
        <authorList>
            <person name="Mitreva M."/>
        </authorList>
    </citation>
    <scope>NUCLEOTIDE SEQUENCE [LARGE SCALE GENOMIC DNA]</scope>
</reference>
<organism evidence="2 3">
    <name type="scientific">Ancylostoma ceylanicum</name>
    <dbReference type="NCBI Taxonomy" id="53326"/>
    <lineage>
        <taxon>Eukaryota</taxon>
        <taxon>Metazoa</taxon>
        <taxon>Ecdysozoa</taxon>
        <taxon>Nematoda</taxon>
        <taxon>Chromadorea</taxon>
        <taxon>Rhabditida</taxon>
        <taxon>Rhabditina</taxon>
        <taxon>Rhabditomorpha</taxon>
        <taxon>Strongyloidea</taxon>
        <taxon>Ancylostomatidae</taxon>
        <taxon>Ancylostomatinae</taxon>
        <taxon>Ancylostoma</taxon>
    </lineage>
</organism>